<accession>A0A1M5BC08</accession>
<dbReference type="InterPro" id="IPR050595">
    <property type="entry name" value="Bact_response_regulator"/>
</dbReference>
<dbReference type="InterPro" id="IPR001789">
    <property type="entry name" value="Sig_transdc_resp-reg_receiver"/>
</dbReference>
<dbReference type="PROSITE" id="PS50110">
    <property type="entry name" value="RESPONSE_REGULATORY"/>
    <property type="match status" value="1"/>
</dbReference>
<keyword evidence="5" id="KW-1185">Reference proteome</keyword>
<dbReference type="SUPFAM" id="SSF52172">
    <property type="entry name" value="CheY-like"/>
    <property type="match status" value="1"/>
</dbReference>
<keyword evidence="1" id="KW-0597">Phosphoprotein</keyword>
<dbReference type="GO" id="GO:0000160">
    <property type="term" value="P:phosphorelay signal transduction system"/>
    <property type="evidence" value="ECO:0007669"/>
    <property type="project" value="InterPro"/>
</dbReference>
<dbReference type="Gene3D" id="3.40.50.2300">
    <property type="match status" value="1"/>
</dbReference>
<dbReference type="OrthoDB" id="7631574at2"/>
<reference evidence="5" key="1">
    <citation type="submission" date="2016-11" db="EMBL/GenBank/DDBJ databases">
        <authorList>
            <person name="Varghese N."/>
            <person name="Submissions S."/>
        </authorList>
    </citation>
    <scope>NUCLEOTIDE SEQUENCE [LARGE SCALE GENOMIC DNA]</scope>
    <source>
        <strain evidence="5">DSM 26898</strain>
    </source>
</reference>
<evidence type="ECO:0000259" key="3">
    <source>
        <dbReference type="PROSITE" id="PS50110"/>
    </source>
</evidence>
<sequence>MKKEYLNVILADDNEGNLILFKNILQEFKVQVKVKTFCNGKDLMTYLNENIVVPEVVFLNYYLPLKNSMECLSEIKSDQKFDPMTIIVFNEDLSYEQEEEAFVTGANVIMKTPDNYRDMKKSITDIISITWQYHTSGLNKNNFIMKV</sequence>
<proteinExistence type="predicted"/>
<name>A0A1M5BC08_9FLAO</name>
<dbReference type="PANTHER" id="PTHR44591">
    <property type="entry name" value="STRESS RESPONSE REGULATOR PROTEIN 1"/>
    <property type="match status" value="1"/>
</dbReference>
<dbReference type="SMART" id="SM00448">
    <property type="entry name" value="REC"/>
    <property type="match status" value="1"/>
</dbReference>
<evidence type="ECO:0000313" key="5">
    <source>
        <dbReference type="Proteomes" id="UP000184236"/>
    </source>
</evidence>
<comment type="caution">
    <text evidence="2">Lacks conserved residue(s) required for the propagation of feature annotation.</text>
</comment>
<evidence type="ECO:0000256" key="2">
    <source>
        <dbReference type="PROSITE-ProRule" id="PRU00169"/>
    </source>
</evidence>
<dbReference type="InterPro" id="IPR011006">
    <property type="entry name" value="CheY-like_superfamily"/>
</dbReference>
<gene>
    <name evidence="4" type="ORF">SAMN05444408_11828</name>
</gene>
<evidence type="ECO:0000313" key="4">
    <source>
        <dbReference type="EMBL" id="SHF39955.1"/>
    </source>
</evidence>
<dbReference type="AlphaFoldDB" id="A0A1M5BC08"/>
<dbReference type="STRING" id="1302685.SAMN05444408_11828"/>
<dbReference type="PANTHER" id="PTHR44591:SF3">
    <property type="entry name" value="RESPONSE REGULATORY DOMAIN-CONTAINING PROTEIN"/>
    <property type="match status" value="1"/>
</dbReference>
<dbReference type="RefSeq" id="WP_072886070.1">
    <property type="nucleotide sequence ID" value="NZ_FQVO01000018.1"/>
</dbReference>
<organism evidence="4 5">
    <name type="scientific">Chryseobacterium takakiae</name>
    <dbReference type="NCBI Taxonomy" id="1302685"/>
    <lineage>
        <taxon>Bacteria</taxon>
        <taxon>Pseudomonadati</taxon>
        <taxon>Bacteroidota</taxon>
        <taxon>Flavobacteriia</taxon>
        <taxon>Flavobacteriales</taxon>
        <taxon>Weeksellaceae</taxon>
        <taxon>Chryseobacterium group</taxon>
        <taxon>Chryseobacterium</taxon>
    </lineage>
</organism>
<evidence type="ECO:0000256" key="1">
    <source>
        <dbReference type="ARBA" id="ARBA00022553"/>
    </source>
</evidence>
<dbReference type="EMBL" id="FQVO01000018">
    <property type="protein sequence ID" value="SHF39955.1"/>
    <property type="molecule type" value="Genomic_DNA"/>
</dbReference>
<feature type="domain" description="Response regulatory" evidence="3">
    <location>
        <begin position="7"/>
        <end position="127"/>
    </location>
</feature>
<dbReference type="Proteomes" id="UP000184236">
    <property type="component" value="Unassembled WGS sequence"/>
</dbReference>
<dbReference type="Pfam" id="PF00072">
    <property type="entry name" value="Response_reg"/>
    <property type="match status" value="1"/>
</dbReference>
<protein>
    <submittedName>
        <fullName evidence="4">Response regulator receiver domain-containing protein</fullName>
    </submittedName>
</protein>